<dbReference type="EMBL" id="WNDS01000002">
    <property type="protein sequence ID" value="KAF1016273.1"/>
    <property type="molecule type" value="Genomic_DNA"/>
</dbReference>
<keyword evidence="1" id="KW-1133">Transmembrane helix</keyword>
<keyword evidence="1" id="KW-0472">Membrane</keyword>
<comment type="caution">
    <text evidence="2">The sequence shown here is derived from an EMBL/GenBank/DDBJ whole genome shotgun (WGS) entry which is preliminary data.</text>
</comment>
<dbReference type="Proteomes" id="UP000487117">
    <property type="component" value="Unassembled WGS sequence"/>
</dbReference>
<keyword evidence="1" id="KW-0812">Transmembrane</keyword>
<evidence type="ECO:0000313" key="3">
    <source>
        <dbReference type="Proteomes" id="UP000487117"/>
    </source>
</evidence>
<evidence type="ECO:0000313" key="2">
    <source>
        <dbReference type="EMBL" id="KAF1016273.1"/>
    </source>
</evidence>
<proteinExistence type="predicted"/>
<evidence type="ECO:0008006" key="4">
    <source>
        <dbReference type="Google" id="ProtNLM"/>
    </source>
</evidence>
<accession>A0A7V8JMG4</accession>
<name>A0A7V8JMG4_STEMA</name>
<reference evidence="3" key="1">
    <citation type="journal article" date="2020" name="MBio">
        <title>Horizontal gene transfer to a defensive symbiont with a reduced genome amongst a multipartite beetle microbiome.</title>
        <authorList>
            <person name="Waterworth S.C."/>
            <person name="Florez L.V."/>
            <person name="Rees E.R."/>
            <person name="Hertweck C."/>
            <person name="Kaltenpoth M."/>
            <person name="Kwan J.C."/>
        </authorList>
    </citation>
    <scope>NUCLEOTIDE SEQUENCE [LARGE SCALE GENOMIC DNA]</scope>
</reference>
<dbReference type="AlphaFoldDB" id="A0A7V8JMG4"/>
<sequence length="62" mass="6590">MSAPKPEPISHTVEMIIATVVGVGVGLGKDNLLLGCVVGIGVGIVLSIAKTLYVDYKRRRQR</sequence>
<feature type="transmembrane region" description="Helical" evidence="1">
    <location>
        <begin position="32"/>
        <end position="53"/>
    </location>
</feature>
<protein>
    <recommendedName>
        <fullName evidence="4">Transmembrane protein</fullName>
    </recommendedName>
</protein>
<evidence type="ECO:0000256" key="1">
    <source>
        <dbReference type="SAM" id="Phobius"/>
    </source>
</evidence>
<organism evidence="2 3">
    <name type="scientific">Stenotrophomonas maltophilia</name>
    <name type="common">Pseudomonas maltophilia</name>
    <name type="synonym">Xanthomonas maltophilia</name>
    <dbReference type="NCBI Taxonomy" id="40324"/>
    <lineage>
        <taxon>Bacteria</taxon>
        <taxon>Pseudomonadati</taxon>
        <taxon>Pseudomonadota</taxon>
        <taxon>Gammaproteobacteria</taxon>
        <taxon>Lysobacterales</taxon>
        <taxon>Lysobacteraceae</taxon>
        <taxon>Stenotrophomonas</taxon>
        <taxon>Stenotrophomonas maltophilia group</taxon>
    </lineage>
</organism>
<gene>
    <name evidence="2" type="ORF">GAK31_01763</name>
</gene>